<dbReference type="RefSeq" id="WP_184747007.1">
    <property type="nucleotide sequence ID" value="NZ_JACHGJ010000004.1"/>
</dbReference>
<comment type="caution">
    <text evidence="2">The sequence shown here is derived from an EMBL/GenBank/DDBJ whole genome shotgun (WGS) entry which is preliminary data.</text>
</comment>
<protein>
    <recommendedName>
        <fullName evidence="4">Glycosyl/glycerophosphate transferase, teichoic acid biosynthesis</fullName>
    </recommendedName>
</protein>
<organism evidence="2 3">
    <name type="scientific">Spirochaeta isovalerica</name>
    <dbReference type="NCBI Taxonomy" id="150"/>
    <lineage>
        <taxon>Bacteria</taxon>
        <taxon>Pseudomonadati</taxon>
        <taxon>Spirochaetota</taxon>
        <taxon>Spirochaetia</taxon>
        <taxon>Spirochaetales</taxon>
        <taxon>Spirochaetaceae</taxon>
        <taxon>Spirochaeta</taxon>
    </lineage>
</organism>
<gene>
    <name evidence="2" type="ORF">HNR50_002419</name>
</gene>
<dbReference type="Pfam" id="PF04464">
    <property type="entry name" value="Glyphos_transf"/>
    <property type="match status" value="1"/>
</dbReference>
<evidence type="ECO:0008006" key="4">
    <source>
        <dbReference type="Google" id="ProtNLM"/>
    </source>
</evidence>
<keyword evidence="3" id="KW-1185">Reference proteome</keyword>
<evidence type="ECO:0000313" key="3">
    <source>
        <dbReference type="Proteomes" id="UP000587760"/>
    </source>
</evidence>
<feature type="transmembrane region" description="Helical" evidence="1">
    <location>
        <begin position="117"/>
        <end position="140"/>
    </location>
</feature>
<feature type="transmembrane region" description="Helical" evidence="1">
    <location>
        <begin position="12"/>
        <end position="40"/>
    </location>
</feature>
<dbReference type="Gene3D" id="3.40.50.12580">
    <property type="match status" value="1"/>
</dbReference>
<dbReference type="GO" id="GO:0047355">
    <property type="term" value="F:CDP-glycerol glycerophosphotransferase activity"/>
    <property type="evidence" value="ECO:0007669"/>
    <property type="project" value="InterPro"/>
</dbReference>
<proteinExistence type="predicted"/>
<reference evidence="2 3" key="1">
    <citation type="submission" date="2020-08" db="EMBL/GenBank/DDBJ databases">
        <title>Genomic Encyclopedia of Type Strains, Phase IV (KMG-IV): sequencing the most valuable type-strain genomes for metagenomic binning, comparative biology and taxonomic classification.</title>
        <authorList>
            <person name="Goeker M."/>
        </authorList>
    </citation>
    <scope>NUCLEOTIDE SEQUENCE [LARGE SCALE GENOMIC DNA]</scope>
    <source>
        <strain evidence="2 3">DSM 2461</strain>
    </source>
</reference>
<dbReference type="Proteomes" id="UP000587760">
    <property type="component" value="Unassembled WGS sequence"/>
</dbReference>
<keyword evidence="1" id="KW-0812">Transmembrane</keyword>
<dbReference type="InterPro" id="IPR043148">
    <property type="entry name" value="TagF_C"/>
</dbReference>
<feature type="transmembrane region" description="Helical" evidence="1">
    <location>
        <begin position="87"/>
        <end position="105"/>
    </location>
</feature>
<name>A0A841RAJ7_9SPIO</name>
<keyword evidence="1" id="KW-1133">Transmembrane helix</keyword>
<keyword evidence="1" id="KW-0472">Membrane</keyword>
<dbReference type="SUPFAM" id="SSF53756">
    <property type="entry name" value="UDP-Glycosyltransferase/glycogen phosphorylase"/>
    <property type="match status" value="1"/>
</dbReference>
<dbReference type="EMBL" id="JACHGJ010000004">
    <property type="protein sequence ID" value="MBB6480746.1"/>
    <property type="molecule type" value="Genomic_DNA"/>
</dbReference>
<sequence length="544" mass="63038">MSKLKKIFDKYTLLLLTIGTFSVNSDFYFICMPLIVNLVLKIKYMRRNKFINLGKSGLLLNSYSADNLNYSRYYLLQRRIDKLTYKYFIPFLFVTAITSCFIEKNNNLINLTYIIELFKLLNIVFLTVIGLIQFPLLEYYRSQLLKISKKFRKEYKPDYILFSAGSSATAYQLKQWETILERINEKYNVVVIAYSKSLLDYCRSLKVPSIFIGDTGKLHSYMLGFDREDGTNPIKAVFYINNGVFNASSLVLRKFKHIHLNHGDSDKAANALHTSKDYDYIFIAGNAALERYKKAGWDLSKIHQVGRPQLKELTEMSKKDSGEEKKIIFYAPTYEGHRNSDCYSSLYRMGFKIVSDIIESNEFILYFKAHPYTGEYAQNFRIEMKKIKRLISINSQSGHRYFDKDEKLYPHLSKASLLIGDVSSVSVDFLSTGKPLVATNPFNVDPENESISKAVPFWKGAIMLNYNNNNFNVIDTIRHAFENPNPFASDIAKHYFGENVFHLSNIEDNFISVLENLDVDDHETSYDIKNYIPRENIIFAHGKS</sequence>
<dbReference type="InterPro" id="IPR007554">
    <property type="entry name" value="Glycerophosphate_synth"/>
</dbReference>
<dbReference type="AlphaFoldDB" id="A0A841RAJ7"/>
<dbReference type="GO" id="GO:0016020">
    <property type="term" value="C:membrane"/>
    <property type="evidence" value="ECO:0007669"/>
    <property type="project" value="InterPro"/>
</dbReference>
<accession>A0A841RAJ7</accession>
<evidence type="ECO:0000313" key="2">
    <source>
        <dbReference type="EMBL" id="MBB6480746.1"/>
    </source>
</evidence>
<evidence type="ECO:0000256" key="1">
    <source>
        <dbReference type="SAM" id="Phobius"/>
    </source>
</evidence>